<evidence type="ECO:0000259" key="4">
    <source>
        <dbReference type="SMART" id="SM00645"/>
    </source>
</evidence>
<dbReference type="SUPFAM" id="SSF54001">
    <property type="entry name" value="Cysteine proteinases"/>
    <property type="match status" value="1"/>
</dbReference>
<dbReference type="InterPro" id="IPR000668">
    <property type="entry name" value="Peptidase_C1A_C"/>
</dbReference>
<reference evidence="6" key="1">
    <citation type="submission" date="2022-08" db="EMBL/GenBank/DDBJ databases">
        <title>Novel sulphate-reducing endosymbionts in the free-living metamonad Anaeramoeba.</title>
        <authorList>
            <person name="Jerlstrom-Hultqvist J."/>
            <person name="Cepicka I."/>
            <person name="Gallot-Lavallee L."/>
            <person name="Salas-Leiva D."/>
            <person name="Curtis B.A."/>
            <person name="Zahonova K."/>
            <person name="Pipaliya S."/>
            <person name="Dacks J."/>
            <person name="Roger A.J."/>
        </authorList>
    </citation>
    <scope>NUCLEOTIDE SEQUENCE</scope>
    <source>
        <strain evidence="6">Busselton2</strain>
    </source>
</reference>
<dbReference type="Pfam" id="PF00112">
    <property type="entry name" value="Peptidase_C1"/>
    <property type="match status" value="1"/>
</dbReference>
<evidence type="ECO:0000256" key="1">
    <source>
        <dbReference type="ARBA" id="ARBA00008455"/>
    </source>
</evidence>
<dbReference type="InterPro" id="IPR025660">
    <property type="entry name" value="Pept_his_AS"/>
</dbReference>
<dbReference type="InterPro" id="IPR000169">
    <property type="entry name" value="Pept_cys_AS"/>
</dbReference>
<evidence type="ECO:0000256" key="3">
    <source>
        <dbReference type="SAM" id="SignalP"/>
    </source>
</evidence>
<feature type="domain" description="Peptidase C1A papain C-terminal" evidence="4">
    <location>
        <begin position="325"/>
        <end position="542"/>
    </location>
</feature>
<evidence type="ECO:0000313" key="7">
    <source>
        <dbReference type="Proteomes" id="UP001146793"/>
    </source>
</evidence>
<evidence type="ECO:0000259" key="5">
    <source>
        <dbReference type="SMART" id="SM00848"/>
    </source>
</evidence>
<dbReference type="Gene3D" id="3.90.70.10">
    <property type="entry name" value="Cysteine proteinases"/>
    <property type="match status" value="1"/>
</dbReference>
<dbReference type="Proteomes" id="UP001146793">
    <property type="component" value="Unassembled WGS sequence"/>
</dbReference>
<feature type="domain" description="Cathepsin propeptide inhibitor" evidence="5">
    <location>
        <begin position="234"/>
        <end position="290"/>
    </location>
</feature>
<dbReference type="PROSITE" id="PS00639">
    <property type="entry name" value="THIOL_PROTEASE_HIS"/>
    <property type="match status" value="1"/>
</dbReference>
<dbReference type="PRINTS" id="PR00705">
    <property type="entry name" value="PAPAIN"/>
</dbReference>
<dbReference type="AlphaFoldDB" id="A0AAV7ZC73"/>
<dbReference type="SMART" id="SM00645">
    <property type="entry name" value="Pept_C1"/>
    <property type="match status" value="1"/>
</dbReference>
<sequence>MNYFLCLLFLFCSVLAATEPKKPVYPSVYHIEFEFSLPYAKLVEPYVVDYDAENNKERIDIYNGLYTSYYRYDKPNQDLYEVIVTQNNQTCFKNMGPHSSNTDLGDSNLTPILPDLTDWTFKGQVVENGWKCNLWEYNPTAYKRTSYYKFYSKIDTDEPVKLELVGVDYVFGSHYDQYVFDFFKYVPKKVDSAIFEIPTVCNNPHDSHHHVFGRQTEKLHHLIPEPHHVSKSRFDKFTSLFTKNYGSEQERKQRQQIFNENYKKIQLHNHQHTDYKMKINHFADLTFNEFKQYYTLPEKTLPTEQQKIDLKIEEWKPTQFKNYELPDSFDWRDYGAVSNIKDQAVCGSCWAFSVIGALEGQLSLSKGKLTELSEQNVIDCTWDAKVPSYGCDGSDQWKGYEALMELGGVMSEEDYPYLAVTGYCGFDTSKKQLSIESYKFIPKTEEDVMQALYELGPLSVSYDVAESNVYYGGGYYYEPKCSTTDLDHAVLMIGWGNYNNDPSKPYWLIKNSWSTHWGDEGYMYISRKDNNCGFCTDATSPVLSRD</sequence>
<comment type="caution">
    <text evidence="6">The sequence shown here is derived from an EMBL/GenBank/DDBJ whole genome shotgun (WGS) entry which is preliminary data.</text>
</comment>
<dbReference type="InterPro" id="IPR025661">
    <property type="entry name" value="Pept_asp_AS"/>
</dbReference>
<proteinExistence type="inferred from homology"/>
<gene>
    <name evidence="6" type="ORF">M0812_17135</name>
</gene>
<dbReference type="SMART" id="SM00848">
    <property type="entry name" value="Inhibitor_I29"/>
    <property type="match status" value="1"/>
</dbReference>
<dbReference type="InterPro" id="IPR013201">
    <property type="entry name" value="Prot_inhib_I29"/>
</dbReference>
<comment type="similarity">
    <text evidence="1">Belongs to the peptidase C1 family.</text>
</comment>
<dbReference type="PANTHER" id="PTHR12411">
    <property type="entry name" value="CYSTEINE PROTEASE FAMILY C1-RELATED"/>
    <property type="match status" value="1"/>
</dbReference>
<dbReference type="PROSITE" id="PS00640">
    <property type="entry name" value="THIOL_PROTEASE_ASN"/>
    <property type="match status" value="1"/>
</dbReference>
<keyword evidence="2" id="KW-1015">Disulfide bond</keyword>
<dbReference type="Pfam" id="PF08246">
    <property type="entry name" value="Inhibitor_I29"/>
    <property type="match status" value="1"/>
</dbReference>
<keyword evidence="3" id="KW-0732">Signal</keyword>
<organism evidence="6 7">
    <name type="scientific">Anaeramoeba flamelloides</name>
    <dbReference type="NCBI Taxonomy" id="1746091"/>
    <lineage>
        <taxon>Eukaryota</taxon>
        <taxon>Metamonada</taxon>
        <taxon>Anaeramoebidae</taxon>
        <taxon>Anaeramoeba</taxon>
    </lineage>
</organism>
<accession>A0AAV7ZC73</accession>
<dbReference type="InterPro" id="IPR013128">
    <property type="entry name" value="Peptidase_C1A"/>
</dbReference>
<dbReference type="GO" id="GO:0008234">
    <property type="term" value="F:cysteine-type peptidase activity"/>
    <property type="evidence" value="ECO:0007669"/>
    <property type="project" value="InterPro"/>
</dbReference>
<feature type="chain" id="PRO_5043462574" evidence="3">
    <location>
        <begin position="17"/>
        <end position="546"/>
    </location>
</feature>
<dbReference type="EMBL" id="JANTQA010000033">
    <property type="protein sequence ID" value="KAJ3437957.1"/>
    <property type="molecule type" value="Genomic_DNA"/>
</dbReference>
<dbReference type="CDD" id="cd02248">
    <property type="entry name" value="Peptidase_C1A"/>
    <property type="match status" value="1"/>
</dbReference>
<evidence type="ECO:0000256" key="2">
    <source>
        <dbReference type="ARBA" id="ARBA00023157"/>
    </source>
</evidence>
<protein>
    <submittedName>
        <fullName evidence="6">Uncharacterized protein</fullName>
    </submittedName>
</protein>
<dbReference type="PROSITE" id="PS00139">
    <property type="entry name" value="THIOL_PROTEASE_CYS"/>
    <property type="match status" value="1"/>
</dbReference>
<dbReference type="FunFam" id="3.90.70.10:FF:000332">
    <property type="entry name" value="Cathepsin L1"/>
    <property type="match status" value="1"/>
</dbReference>
<evidence type="ECO:0000313" key="6">
    <source>
        <dbReference type="EMBL" id="KAJ3437957.1"/>
    </source>
</evidence>
<dbReference type="InterPro" id="IPR039417">
    <property type="entry name" value="Peptidase_C1A_papain-like"/>
</dbReference>
<dbReference type="InterPro" id="IPR038765">
    <property type="entry name" value="Papain-like_cys_pep_sf"/>
</dbReference>
<feature type="signal peptide" evidence="3">
    <location>
        <begin position="1"/>
        <end position="16"/>
    </location>
</feature>
<dbReference type="GO" id="GO:0006508">
    <property type="term" value="P:proteolysis"/>
    <property type="evidence" value="ECO:0007669"/>
    <property type="project" value="InterPro"/>
</dbReference>
<name>A0AAV7ZC73_9EUKA</name>